<dbReference type="RefSeq" id="WP_073605887.1">
    <property type="nucleotide sequence ID" value="NZ_FQXZ01000046.1"/>
</dbReference>
<organism evidence="3 4">
    <name type="scientific">Vibrio aerogenes CECT 7868</name>
    <dbReference type="NCBI Taxonomy" id="1216006"/>
    <lineage>
        <taxon>Bacteria</taxon>
        <taxon>Pseudomonadati</taxon>
        <taxon>Pseudomonadota</taxon>
        <taxon>Gammaproteobacteria</taxon>
        <taxon>Vibrionales</taxon>
        <taxon>Vibrionaceae</taxon>
        <taxon>Vibrio</taxon>
    </lineage>
</organism>
<evidence type="ECO:0000313" key="3">
    <source>
        <dbReference type="EMBL" id="SHI75952.1"/>
    </source>
</evidence>
<feature type="domain" description="DUF7168" evidence="2">
    <location>
        <begin position="49"/>
        <end position="188"/>
    </location>
</feature>
<dbReference type="InterPro" id="IPR016868">
    <property type="entry name" value="Phage_B3_Orf5"/>
</dbReference>
<reference evidence="3 4" key="1">
    <citation type="submission" date="2016-11" db="EMBL/GenBank/DDBJ databases">
        <authorList>
            <person name="Jaros S."/>
            <person name="Januszkiewicz K."/>
            <person name="Wedrychowicz H."/>
        </authorList>
    </citation>
    <scope>NUCLEOTIDE SEQUENCE [LARGE SCALE GENOMIC DNA]</scope>
    <source>
        <strain evidence="3 4">CECT 7868</strain>
    </source>
</reference>
<evidence type="ECO:0000313" key="4">
    <source>
        <dbReference type="Proteomes" id="UP000184608"/>
    </source>
</evidence>
<keyword evidence="4" id="KW-1185">Reference proteome</keyword>
<dbReference type="InterPro" id="IPR055592">
    <property type="entry name" value="DUF7168"/>
</dbReference>
<evidence type="ECO:0000259" key="2">
    <source>
        <dbReference type="Pfam" id="PF23771"/>
    </source>
</evidence>
<dbReference type="Proteomes" id="UP000184608">
    <property type="component" value="Unassembled WGS sequence"/>
</dbReference>
<protein>
    <submittedName>
        <fullName evidence="3">Uncharacterized protein</fullName>
    </submittedName>
</protein>
<dbReference type="EMBL" id="FQXZ01000046">
    <property type="protein sequence ID" value="SHI75952.1"/>
    <property type="molecule type" value="Genomic_DNA"/>
</dbReference>
<dbReference type="InterPro" id="IPR024498">
    <property type="entry name" value="DUF2786"/>
</dbReference>
<dbReference type="PIRSF" id="PIRSF028111">
    <property type="entry name" value="UCP028111"/>
    <property type="match status" value="1"/>
</dbReference>
<sequence>MDKEKALKKIAKCLELGNSANVNEAASAIKMAHRLMLKYGLNTDDIEFIKMGKTQSSHLLPTQINNNILRIIRGINTRFGVEAVLLNHKGLKRVEFIGEADRAIFAAFAFDVIYREMNEQSGQFRNSFAGSGTSNAEVVRRVNSFISGWIEGALEKLPIISPDKDAGNKINNYIDREFKNVDRETFKKQLKEAMKNLTEDYETGLKKGRKISVNRPIDGAQSPKLLK</sequence>
<feature type="domain" description="DUF2786" evidence="1">
    <location>
        <begin position="5"/>
        <end position="42"/>
    </location>
</feature>
<gene>
    <name evidence="3" type="ORF">VA7868_04303</name>
</gene>
<evidence type="ECO:0000259" key="1">
    <source>
        <dbReference type="Pfam" id="PF10979"/>
    </source>
</evidence>
<dbReference type="Pfam" id="PF23771">
    <property type="entry name" value="DUF7168"/>
    <property type="match status" value="1"/>
</dbReference>
<dbReference type="Pfam" id="PF10979">
    <property type="entry name" value="DUF2786"/>
    <property type="match status" value="1"/>
</dbReference>
<name>A0A1M6DRV0_9VIBR</name>
<accession>A0A1M6DRV0</accession>
<dbReference type="STRING" id="1216006.VA7868_04303"/>
<proteinExistence type="predicted"/>
<dbReference type="OrthoDB" id="7275531at2"/>
<dbReference type="AlphaFoldDB" id="A0A1M6DRV0"/>